<reference evidence="1" key="2">
    <citation type="journal article" date="2015" name="Fish Shellfish Immunol.">
        <title>Early steps in the European eel (Anguilla anguilla)-Vibrio vulnificus interaction in the gills: Role of the RtxA13 toxin.</title>
        <authorList>
            <person name="Callol A."/>
            <person name="Pajuelo D."/>
            <person name="Ebbesson L."/>
            <person name="Teles M."/>
            <person name="MacKenzie S."/>
            <person name="Amaro C."/>
        </authorList>
    </citation>
    <scope>NUCLEOTIDE SEQUENCE</scope>
</reference>
<reference evidence="1" key="1">
    <citation type="submission" date="2014-11" db="EMBL/GenBank/DDBJ databases">
        <authorList>
            <person name="Amaro Gonzalez C."/>
        </authorList>
    </citation>
    <scope>NUCLEOTIDE SEQUENCE</scope>
</reference>
<protein>
    <submittedName>
        <fullName evidence="1">Uncharacterized protein</fullName>
    </submittedName>
</protein>
<accession>A0A0E9QUW0</accession>
<evidence type="ECO:0000313" key="1">
    <source>
        <dbReference type="EMBL" id="JAH19883.1"/>
    </source>
</evidence>
<dbReference type="AlphaFoldDB" id="A0A0E9QUW0"/>
<dbReference type="EMBL" id="GBXM01088694">
    <property type="protein sequence ID" value="JAH19883.1"/>
    <property type="molecule type" value="Transcribed_RNA"/>
</dbReference>
<proteinExistence type="predicted"/>
<sequence>MNVSIYSTSSAHRRKFKGFLTACEV</sequence>
<name>A0A0E9QUW0_ANGAN</name>
<organism evidence="1">
    <name type="scientific">Anguilla anguilla</name>
    <name type="common">European freshwater eel</name>
    <name type="synonym">Muraena anguilla</name>
    <dbReference type="NCBI Taxonomy" id="7936"/>
    <lineage>
        <taxon>Eukaryota</taxon>
        <taxon>Metazoa</taxon>
        <taxon>Chordata</taxon>
        <taxon>Craniata</taxon>
        <taxon>Vertebrata</taxon>
        <taxon>Euteleostomi</taxon>
        <taxon>Actinopterygii</taxon>
        <taxon>Neopterygii</taxon>
        <taxon>Teleostei</taxon>
        <taxon>Anguilliformes</taxon>
        <taxon>Anguillidae</taxon>
        <taxon>Anguilla</taxon>
    </lineage>
</organism>